<organism evidence="1 2">
    <name type="scientific">Streptomyces gilvifuscus</name>
    <dbReference type="NCBI Taxonomy" id="1550617"/>
    <lineage>
        <taxon>Bacteria</taxon>
        <taxon>Bacillati</taxon>
        <taxon>Actinomycetota</taxon>
        <taxon>Actinomycetes</taxon>
        <taxon>Kitasatosporales</taxon>
        <taxon>Streptomycetaceae</taxon>
        <taxon>Streptomyces</taxon>
    </lineage>
</organism>
<dbReference type="EMBL" id="JAQOSK010000001">
    <property type="protein sequence ID" value="MDC2953630.1"/>
    <property type="molecule type" value="Genomic_DNA"/>
</dbReference>
<gene>
    <name evidence="1" type="ORF">PO587_04080</name>
</gene>
<keyword evidence="2" id="KW-1185">Reference proteome</keyword>
<comment type="caution">
    <text evidence="1">The sequence shown here is derived from an EMBL/GenBank/DDBJ whole genome shotgun (WGS) entry which is preliminary data.</text>
</comment>
<accession>A0ABT5FMA1</accession>
<protein>
    <submittedName>
        <fullName evidence="1">Uncharacterized protein</fullName>
    </submittedName>
</protein>
<dbReference type="Proteomes" id="UP001221328">
    <property type="component" value="Unassembled WGS sequence"/>
</dbReference>
<reference evidence="1 2" key="1">
    <citation type="journal article" date="2015" name="Int. J. Syst. Evol. Microbiol.">
        <title>Streptomyces gilvifuscus sp. nov., an actinomycete that produces antibacterial compounds isolated from soil.</title>
        <authorList>
            <person name="Nguyen T.M."/>
            <person name="Kim J."/>
        </authorList>
    </citation>
    <scope>NUCLEOTIDE SEQUENCE [LARGE SCALE GENOMIC DNA]</scope>
    <source>
        <strain evidence="1 2">T113</strain>
    </source>
</reference>
<evidence type="ECO:0000313" key="1">
    <source>
        <dbReference type="EMBL" id="MDC2953630.1"/>
    </source>
</evidence>
<name>A0ABT5FMA1_9ACTN</name>
<dbReference type="RefSeq" id="WP_272174123.1">
    <property type="nucleotide sequence ID" value="NZ_JAQOSK010000001.1"/>
</dbReference>
<proteinExistence type="predicted"/>
<dbReference type="InterPro" id="IPR044918">
    <property type="entry name" value="DUF3349_helical"/>
</dbReference>
<dbReference type="Gene3D" id="1.10.150.430">
    <property type="entry name" value="DUF3349, helical bundle"/>
    <property type="match status" value="1"/>
</dbReference>
<sequence>MRVEPYLADVVAQLRAVFPEGVREGDADYDPLLVILWDVLSERNLGVVVEAAFGHERHVVRNRMAAALSRA</sequence>
<evidence type="ECO:0000313" key="2">
    <source>
        <dbReference type="Proteomes" id="UP001221328"/>
    </source>
</evidence>